<organism evidence="1 2">
    <name type="scientific">Auriscalpium vulgare</name>
    <dbReference type="NCBI Taxonomy" id="40419"/>
    <lineage>
        <taxon>Eukaryota</taxon>
        <taxon>Fungi</taxon>
        <taxon>Dikarya</taxon>
        <taxon>Basidiomycota</taxon>
        <taxon>Agaricomycotina</taxon>
        <taxon>Agaricomycetes</taxon>
        <taxon>Russulales</taxon>
        <taxon>Auriscalpiaceae</taxon>
        <taxon>Auriscalpium</taxon>
    </lineage>
</organism>
<gene>
    <name evidence="1" type="ORF">FA95DRAFT_1684470</name>
</gene>
<reference evidence="1" key="1">
    <citation type="submission" date="2021-02" db="EMBL/GenBank/DDBJ databases">
        <authorList>
            <consortium name="DOE Joint Genome Institute"/>
            <person name="Ahrendt S."/>
            <person name="Looney B.P."/>
            <person name="Miyauchi S."/>
            <person name="Morin E."/>
            <person name="Drula E."/>
            <person name="Courty P.E."/>
            <person name="Chicoki N."/>
            <person name="Fauchery L."/>
            <person name="Kohler A."/>
            <person name="Kuo A."/>
            <person name="Labutti K."/>
            <person name="Pangilinan J."/>
            <person name="Lipzen A."/>
            <person name="Riley R."/>
            <person name="Andreopoulos W."/>
            <person name="He G."/>
            <person name="Johnson J."/>
            <person name="Barry K.W."/>
            <person name="Grigoriev I.V."/>
            <person name="Nagy L."/>
            <person name="Hibbett D."/>
            <person name="Henrissat B."/>
            <person name="Matheny P.B."/>
            <person name="Labbe J."/>
            <person name="Martin F."/>
        </authorList>
    </citation>
    <scope>NUCLEOTIDE SEQUENCE</scope>
    <source>
        <strain evidence="1">FP105234-sp</strain>
    </source>
</reference>
<accession>A0ACB8R4H9</accession>
<proteinExistence type="predicted"/>
<evidence type="ECO:0000313" key="2">
    <source>
        <dbReference type="Proteomes" id="UP000814033"/>
    </source>
</evidence>
<dbReference type="EMBL" id="MU276391">
    <property type="protein sequence ID" value="KAI0038898.1"/>
    <property type="molecule type" value="Genomic_DNA"/>
</dbReference>
<reference evidence="1" key="2">
    <citation type="journal article" date="2022" name="New Phytol.">
        <title>Evolutionary transition to the ectomycorrhizal habit in the genomes of a hyperdiverse lineage of mushroom-forming fungi.</title>
        <authorList>
            <person name="Looney B."/>
            <person name="Miyauchi S."/>
            <person name="Morin E."/>
            <person name="Drula E."/>
            <person name="Courty P.E."/>
            <person name="Kohler A."/>
            <person name="Kuo A."/>
            <person name="LaButti K."/>
            <person name="Pangilinan J."/>
            <person name="Lipzen A."/>
            <person name="Riley R."/>
            <person name="Andreopoulos W."/>
            <person name="He G."/>
            <person name="Johnson J."/>
            <person name="Nolan M."/>
            <person name="Tritt A."/>
            <person name="Barry K.W."/>
            <person name="Grigoriev I.V."/>
            <person name="Nagy L.G."/>
            <person name="Hibbett D."/>
            <person name="Henrissat B."/>
            <person name="Matheny P.B."/>
            <person name="Labbe J."/>
            <person name="Martin F.M."/>
        </authorList>
    </citation>
    <scope>NUCLEOTIDE SEQUENCE</scope>
    <source>
        <strain evidence="1">FP105234-sp</strain>
    </source>
</reference>
<dbReference type="Proteomes" id="UP000814033">
    <property type="component" value="Unassembled WGS sequence"/>
</dbReference>
<name>A0ACB8R4H9_9AGAM</name>
<sequence>MVAGVGDPVNPADDYAIYFQARAQGDVASRTFSESSSASLPSQSVWKGSAGSLDSVSTGNSTVVSVLLPSVSEKEALNTIVCLDNTAEAPVFDLPAGWSDAASSRSSSPSPSSISSVAAPQRRAKAAEVLAKTPIPASVARVGKASPAVASLARWWNRVAAGVRR</sequence>
<protein>
    <submittedName>
        <fullName evidence="1">Uncharacterized protein</fullName>
    </submittedName>
</protein>
<evidence type="ECO:0000313" key="1">
    <source>
        <dbReference type="EMBL" id="KAI0038898.1"/>
    </source>
</evidence>
<keyword evidence="2" id="KW-1185">Reference proteome</keyword>
<comment type="caution">
    <text evidence="1">The sequence shown here is derived from an EMBL/GenBank/DDBJ whole genome shotgun (WGS) entry which is preliminary data.</text>
</comment>